<feature type="domain" description="NADP-dependent oxidoreductase" evidence="6">
    <location>
        <begin position="25"/>
        <end position="267"/>
    </location>
</feature>
<dbReference type="PIRSF" id="PIRSF000097">
    <property type="entry name" value="AKR"/>
    <property type="match status" value="1"/>
</dbReference>
<feature type="active site" description="Proton donor" evidence="3">
    <location>
        <position position="50"/>
    </location>
</feature>
<accession>A0A9W6WF23</accession>
<proteinExistence type="inferred from homology"/>
<dbReference type="AlphaFoldDB" id="A0A9W6WF23"/>
<dbReference type="PANTHER" id="PTHR43827:SF13">
    <property type="entry name" value="ALDO_KETO REDUCTASE FAMILY PROTEIN"/>
    <property type="match status" value="1"/>
</dbReference>
<comment type="caution">
    <text evidence="7">The sequence shown here is derived from an EMBL/GenBank/DDBJ whole genome shotgun (WGS) entry which is preliminary data.</text>
</comment>
<evidence type="ECO:0000313" key="8">
    <source>
        <dbReference type="Proteomes" id="UP001165120"/>
    </source>
</evidence>
<dbReference type="EMBL" id="BSXN01000053">
    <property type="protein sequence ID" value="GME66857.1"/>
    <property type="molecule type" value="Genomic_DNA"/>
</dbReference>
<dbReference type="PROSITE" id="PS00062">
    <property type="entry name" value="ALDOKETO_REDUCTASE_2"/>
    <property type="match status" value="1"/>
</dbReference>
<feature type="binding site" evidence="4">
    <location>
        <position position="115"/>
    </location>
    <ligand>
        <name>substrate</name>
    </ligand>
</feature>
<feature type="site" description="Lowers pKa of active site Tyr" evidence="5">
    <location>
        <position position="81"/>
    </location>
</feature>
<evidence type="ECO:0000256" key="3">
    <source>
        <dbReference type="PIRSR" id="PIRSR000097-1"/>
    </source>
</evidence>
<organism evidence="7 8">
    <name type="scientific">Candida boidinii</name>
    <name type="common">Yeast</name>
    <dbReference type="NCBI Taxonomy" id="5477"/>
    <lineage>
        <taxon>Eukaryota</taxon>
        <taxon>Fungi</taxon>
        <taxon>Dikarya</taxon>
        <taxon>Ascomycota</taxon>
        <taxon>Saccharomycotina</taxon>
        <taxon>Pichiomycetes</taxon>
        <taxon>Pichiales</taxon>
        <taxon>Pichiaceae</taxon>
        <taxon>Ogataea</taxon>
        <taxon>Ogataea/Candida clade</taxon>
    </lineage>
</organism>
<reference evidence="7" key="1">
    <citation type="submission" date="2023-04" db="EMBL/GenBank/DDBJ databases">
        <title>Candida boidinii NBRC 10035.</title>
        <authorList>
            <person name="Ichikawa N."/>
            <person name="Sato H."/>
            <person name="Tonouchi N."/>
        </authorList>
    </citation>
    <scope>NUCLEOTIDE SEQUENCE</scope>
    <source>
        <strain evidence="7">NBRC 10035</strain>
    </source>
</reference>
<protein>
    <submittedName>
        <fullName evidence="7">Unnamed protein product</fullName>
    </submittedName>
</protein>
<dbReference type="Gene3D" id="3.20.20.100">
    <property type="entry name" value="NADP-dependent oxidoreductase domain"/>
    <property type="match status" value="1"/>
</dbReference>
<dbReference type="CDD" id="cd19071">
    <property type="entry name" value="AKR_AKR1-5-like"/>
    <property type="match status" value="1"/>
</dbReference>
<dbReference type="PRINTS" id="PR00069">
    <property type="entry name" value="ALDKETRDTASE"/>
</dbReference>
<gene>
    <name evidence="7" type="ORF">Cboi02_000029700</name>
</gene>
<dbReference type="SUPFAM" id="SSF51430">
    <property type="entry name" value="NAD(P)-linked oxidoreductase"/>
    <property type="match status" value="1"/>
</dbReference>
<dbReference type="PANTHER" id="PTHR43827">
    <property type="entry name" value="2,5-DIKETO-D-GLUCONIC ACID REDUCTASE"/>
    <property type="match status" value="1"/>
</dbReference>
<dbReference type="InterPro" id="IPR036812">
    <property type="entry name" value="NAD(P)_OxRdtase_dom_sf"/>
</dbReference>
<comment type="similarity">
    <text evidence="1">Belongs to the aldo/keto reductase family.</text>
</comment>
<sequence length="287" mass="32567">MSAPLIKLNSGNTIPAVGLGVYLTSSEDALNIIHKALNLGYRHVDSAALYKNELASAQGIAQWLAEDPVHNKREDVFYTTKIWDTDHGYEQTKKAIQISLEKAKSIDYIDLILMHSPQSNYEKRHGSWLALQEAVDSGKVKNIGVSNYGVKHLVELLNYPDLKYKPVVNQIEIHPWFIRNDIFDFCKKNDIVLEAYSPFAKGRKFDDPILKKIADRYGKTPAQILVRWSLDKGFVVLPKSIKEERAASNIDVFDFKLSDEDIKLLDAQDAQMSTGWDPTTYPLDNEK</sequence>
<dbReference type="FunFam" id="3.20.20.100:FF:000015">
    <property type="entry name" value="Oxidoreductase, aldo/keto reductase family"/>
    <property type="match status" value="1"/>
</dbReference>
<name>A0A9W6WF23_CANBO</name>
<dbReference type="InterPro" id="IPR023210">
    <property type="entry name" value="NADP_OxRdtase_dom"/>
</dbReference>
<evidence type="ECO:0000313" key="7">
    <source>
        <dbReference type="EMBL" id="GME66857.1"/>
    </source>
</evidence>
<evidence type="ECO:0000259" key="6">
    <source>
        <dbReference type="Pfam" id="PF00248"/>
    </source>
</evidence>
<dbReference type="InterPro" id="IPR018170">
    <property type="entry name" value="Aldo/ket_reductase_CS"/>
</dbReference>
<evidence type="ECO:0000256" key="5">
    <source>
        <dbReference type="PIRSR" id="PIRSR000097-3"/>
    </source>
</evidence>
<dbReference type="Proteomes" id="UP001165120">
    <property type="component" value="Unassembled WGS sequence"/>
</dbReference>
<dbReference type="GO" id="GO:0016616">
    <property type="term" value="F:oxidoreductase activity, acting on the CH-OH group of donors, NAD or NADP as acceptor"/>
    <property type="evidence" value="ECO:0007669"/>
    <property type="project" value="UniProtKB-ARBA"/>
</dbReference>
<evidence type="ECO:0000256" key="1">
    <source>
        <dbReference type="ARBA" id="ARBA00007905"/>
    </source>
</evidence>
<evidence type="ECO:0000256" key="2">
    <source>
        <dbReference type="ARBA" id="ARBA00023002"/>
    </source>
</evidence>
<dbReference type="InterPro" id="IPR020471">
    <property type="entry name" value="AKR"/>
</dbReference>
<evidence type="ECO:0000256" key="4">
    <source>
        <dbReference type="PIRSR" id="PIRSR000097-2"/>
    </source>
</evidence>
<keyword evidence="2" id="KW-0560">Oxidoreductase</keyword>
<keyword evidence="8" id="KW-1185">Reference proteome</keyword>
<dbReference type="Pfam" id="PF00248">
    <property type="entry name" value="Aldo_ket_red"/>
    <property type="match status" value="1"/>
</dbReference>